<evidence type="ECO:0000256" key="4">
    <source>
        <dbReference type="ARBA" id="ARBA00024746"/>
    </source>
</evidence>
<dbReference type="Pfam" id="PF13861">
    <property type="entry name" value="FLgD_tudor"/>
    <property type="match status" value="1"/>
</dbReference>
<evidence type="ECO:0000313" key="8">
    <source>
        <dbReference type="EMBL" id="MBM3115263.1"/>
    </source>
</evidence>
<comment type="caution">
    <text evidence="8">The sequence shown here is derived from an EMBL/GenBank/DDBJ whole genome shotgun (WGS) entry which is preliminary data.</text>
</comment>
<dbReference type="InterPro" id="IPR005648">
    <property type="entry name" value="FlgD"/>
</dbReference>
<evidence type="ECO:0000259" key="7">
    <source>
        <dbReference type="Pfam" id="PF13861"/>
    </source>
</evidence>
<reference evidence="8 9" key="1">
    <citation type="submission" date="2021-01" db="EMBL/GenBank/DDBJ databases">
        <title>Draft Genome Sequence and Polyhydroxyalkanoate Biosynthetic Potential of Jeongeupia naejangsanensis Type Strain DSM 24253.</title>
        <authorList>
            <person name="Turrini P."/>
            <person name="Artuso I."/>
            <person name="Lugli G.A."/>
            <person name="Frangipani E."/>
            <person name="Ventura M."/>
            <person name="Visca P."/>
        </authorList>
    </citation>
    <scope>NUCLEOTIDE SEQUENCE [LARGE SCALE GENOMIC DNA]</scope>
    <source>
        <strain evidence="8 9">DSM 24253</strain>
    </source>
</reference>
<evidence type="ECO:0000256" key="3">
    <source>
        <dbReference type="ARBA" id="ARBA00022795"/>
    </source>
</evidence>
<feature type="domain" description="FlgD Tudor-like" evidence="7">
    <location>
        <begin position="85"/>
        <end position="219"/>
    </location>
</feature>
<comment type="function">
    <text evidence="4 5">Required for flagellar hook formation. May act as a scaffolding protein.</text>
</comment>
<evidence type="ECO:0000256" key="1">
    <source>
        <dbReference type="ARBA" id="ARBA00010577"/>
    </source>
</evidence>
<feature type="domain" description="FlgD/Vpr Ig-like" evidence="6">
    <location>
        <begin position="109"/>
        <end position="178"/>
    </location>
</feature>
<dbReference type="InterPro" id="IPR025965">
    <property type="entry name" value="FlgD/Vpr_Ig-like"/>
</dbReference>
<organism evidence="8 9">
    <name type="scientific">Jeongeupia naejangsanensis</name>
    <dbReference type="NCBI Taxonomy" id="613195"/>
    <lineage>
        <taxon>Bacteria</taxon>
        <taxon>Pseudomonadati</taxon>
        <taxon>Pseudomonadota</taxon>
        <taxon>Betaproteobacteria</taxon>
        <taxon>Neisseriales</taxon>
        <taxon>Chitinibacteraceae</taxon>
        <taxon>Jeongeupia</taxon>
    </lineage>
</organism>
<proteinExistence type="inferred from homology"/>
<evidence type="ECO:0000259" key="6">
    <source>
        <dbReference type="Pfam" id="PF13860"/>
    </source>
</evidence>
<dbReference type="EMBL" id="JAESND010000002">
    <property type="protein sequence ID" value="MBM3115263.1"/>
    <property type="molecule type" value="Genomic_DNA"/>
</dbReference>
<dbReference type="Gene3D" id="2.30.30.910">
    <property type="match status" value="1"/>
</dbReference>
<dbReference type="InterPro" id="IPR025963">
    <property type="entry name" value="FLgD_Tudor"/>
</dbReference>
<keyword evidence="3 5" id="KW-1005">Bacterial flagellum biogenesis</keyword>
<protein>
    <recommendedName>
        <fullName evidence="2 5">Basal-body rod modification protein FlgD</fullName>
    </recommendedName>
</protein>
<accession>A0ABS2BI23</accession>
<dbReference type="RefSeq" id="WP_203536945.1">
    <property type="nucleotide sequence ID" value="NZ_JAESND010000002.1"/>
</dbReference>
<dbReference type="Pfam" id="PF03963">
    <property type="entry name" value="FlgD"/>
    <property type="match status" value="1"/>
</dbReference>
<dbReference type="Proteomes" id="UP000809431">
    <property type="component" value="Unassembled WGS sequence"/>
</dbReference>
<keyword evidence="9" id="KW-1185">Reference proteome</keyword>
<keyword evidence="8" id="KW-0282">Flagellum</keyword>
<keyword evidence="8" id="KW-0969">Cilium</keyword>
<evidence type="ECO:0000256" key="5">
    <source>
        <dbReference type="RuleBase" id="RU362076"/>
    </source>
</evidence>
<sequence>MSAVNATSGFDYSTLNAKASKAKDSAADMQQSFLKLLITQMQNQDPMNPMDNAQTTSQMAQINTVTGIQQLNTTMTQMMAGMAGSQSLQAVSVVGKDVMAPIKEISNYSGKDGFQLGVVLPTGHTGTKLSILDSAGNLVDTVDVGASQTGYTNVSWDGKLADGSNAPAGNYFVSASTELGGKTQQIDVFGWQKVDSVTFSSSGPKVQLASGKVIDFADIAQLR</sequence>
<gene>
    <name evidence="8" type="ORF">JMJ54_05425</name>
</gene>
<name>A0ABS2BI23_9NEIS</name>
<evidence type="ECO:0000256" key="2">
    <source>
        <dbReference type="ARBA" id="ARBA00016013"/>
    </source>
</evidence>
<evidence type="ECO:0000313" key="9">
    <source>
        <dbReference type="Proteomes" id="UP000809431"/>
    </source>
</evidence>
<keyword evidence="8" id="KW-0966">Cell projection</keyword>
<dbReference type="Gene3D" id="2.60.40.4070">
    <property type="match status" value="1"/>
</dbReference>
<dbReference type="Pfam" id="PF13860">
    <property type="entry name" value="FlgD_ig"/>
    <property type="match status" value="1"/>
</dbReference>
<comment type="similarity">
    <text evidence="1 5">Belongs to the FlgD family.</text>
</comment>